<organism evidence="11 12">
    <name type="scientific">Vagococcus fluvialis bH819</name>
    <dbReference type="NCBI Taxonomy" id="1255619"/>
    <lineage>
        <taxon>Bacteria</taxon>
        <taxon>Bacillati</taxon>
        <taxon>Bacillota</taxon>
        <taxon>Bacilli</taxon>
        <taxon>Lactobacillales</taxon>
        <taxon>Enterococcaceae</taxon>
        <taxon>Vagococcus</taxon>
    </lineage>
</organism>
<comment type="similarity">
    <text evidence="2 10">Belongs to the PduL family.</text>
</comment>
<keyword evidence="8 10" id="KW-0012">Acyltransferase</keyword>
<keyword evidence="7" id="KW-0862">Zinc</keyword>
<keyword evidence="5 10" id="KW-0808">Transferase</keyword>
<comment type="catalytic activity">
    <reaction evidence="9 10">
        <text>propanoyl-CoA + phosphate = propanoyl phosphate + CoA</text>
        <dbReference type="Rhea" id="RHEA:28046"/>
        <dbReference type="ChEBI" id="CHEBI:43474"/>
        <dbReference type="ChEBI" id="CHEBI:57287"/>
        <dbReference type="ChEBI" id="CHEBI:57392"/>
        <dbReference type="ChEBI" id="CHEBI:58933"/>
        <dbReference type="EC" id="2.3.1.222"/>
    </reaction>
</comment>
<dbReference type="NCBIfam" id="NF040837">
    <property type="entry name" value="BMC_EutD_Gpos"/>
    <property type="match status" value="1"/>
</dbReference>
<dbReference type="GO" id="GO:0051144">
    <property type="term" value="P:1,2-propanediol catabolic process"/>
    <property type="evidence" value="ECO:0007669"/>
    <property type="project" value="UniProtKB-UniPathway"/>
</dbReference>
<evidence type="ECO:0000256" key="3">
    <source>
        <dbReference type="ARBA" id="ARBA00012206"/>
    </source>
</evidence>
<evidence type="ECO:0000256" key="7">
    <source>
        <dbReference type="ARBA" id="ARBA00022833"/>
    </source>
</evidence>
<evidence type="ECO:0000256" key="6">
    <source>
        <dbReference type="ARBA" id="ARBA00022723"/>
    </source>
</evidence>
<dbReference type="InterPro" id="IPR008300">
    <property type="entry name" value="PTAC"/>
</dbReference>
<comment type="cofactor">
    <cofactor evidence="1">
        <name>Zn(2+)</name>
        <dbReference type="ChEBI" id="CHEBI:29105"/>
    </cofactor>
</comment>
<evidence type="ECO:0000256" key="8">
    <source>
        <dbReference type="ARBA" id="ARBA00023315"/>
    </source>
</evidence>
<evidence type="ECO:0000256" key="4">
    <source>
        <dbReference type="ARBA" id="ARBA00020837"/>
    </source>
</evidence>
<evidence type="ECO:0000256" key="1">
    <source>
        <dbReference type="ARBA" id="ARBA00001947"/>
    </source>
</evidence>
<evidence type="ECO:0000256" key="9">
    <source>
        <dbReference type="ARBA" id="ARBA00047589"/>
    </source>
</evidence>
<keyword evidence="12" id="KW-1185">Reference proteome</keyword>
<sequence>MEITNENIDEIIKEVVSRLQPKRDFEVEASGRHVHLSRKDIDTLFGKGYQLTKLKDLSQPGQFACKERINLVGPKGVLKNVVILGPERKESQAEISGTDALTLGVKVPVRESGDIVGTPGILLMSGMTSLQLSKGLIIAKRHVHLTEEDAWRFKVKQGEIVQVKIDGERPLIFDDVVIRVSPKFATYMHIDYDEANACGFKKGTRGTIIKKLGNWNG</sequence>
<comment type="pathway">
    <text evidence="10">Polyol metabolism; 1,2-propanediol degradation.</text>
</comment>
<protein>
    <recommendedName>
        <fullName evidence="4 10">Phosphate propanoyltransferase</fullName>
        <ecNumber evidence="3 10">2.3.1.222</ecNumber>
    </recommendedName>
</protein>
<proteinExistence type="inferred from homology"/>
<dbReference type="Pfam" id="PF06130">
    <property type="entry name" value="PTAC"/>
    <property type="match status" value="1"/>
</dbReference>
<evidence type="ECO:0000313" key="11">
    <source>
        <dbReference type="EMBL" id="SLM86213.1"/>
    </source>
</evidence>
<dbReference type="GO" id="GO:0046872">
    <property type="term" value="F:metal ion binding"/>
    <property type="evidence" value="ECO:0007669"/>
    <property type="project" value="UniProtKB-KW"/>
</dbReference>
<gene>
    <name evidence="11" type="ORF">FM121_08995</name>
</gene>
<dbReference type="NCBIfam" id="NF011652">
    <property type="entry name" value="PRK15070.1"/>
    <property type="match status" value="1"/>
</dbReference>
<keyword evidence="6" id="KW-0479">Metal-binding</keyword>
<evidence type="ECO:0000313" key="12">
    <source>
        <dbReference type="Proteomes" id="UP000195918"/>
    </source>
</evidence>
<dbReference type="UniPathway" id="UPA00621"/>
<dbReference type="PANTHER" id="PTHR39453:SF1">
    <property type="entry name" value="PHOSPHATE PROPANOYLTRANSFERASE"/>
    <property type="match status" value="1"/>
</dbReference>
<dbReference type="PANTHER" id="PTHR39453">
    <property type="entry name" value="PHOSPHATE PROPANOYLTRANSFERASE"/>
    <property type="match status" value="1"/>
</dbReference>
<dbReference type="EC" id="2.3.1.222" evidence="3 10"/>
<evidence type="ECO:0000256" key="5">
    <source>
        <dbReference type="ARBA" id="ARBA00022679"/>
    </source>
</evidence>
<name>A0A1X6WPF0_9ENTE</name>
<accession>A0A1X6WPF0</accession>
<evidence type="ECO:0000256" key="2">
    <source>
        <dbReference type="ARBA" id="ARBA00007342"/>
    </source>
</evidence>
<evidence type="ECO:0000256" key="10">
    <source>
        <dbReference type="PIRNR" id="PIRNR010130"/>
    </source>
</evidence>
<dbReference type="EMBL" id="FWFD01000013">
    <property type="protein sequence ID" value="SLM86213.1"/>
    <property type="molecule type" value="Genomic_DNA"/>
</dbReference>
<reference evidence="12" key="1">
    <citation type="submission" date="2017-02" db="EMBL/GenBank/DDBJ databases">
        <authorList>
            <person name="Dridi B."/>
        </authorList>
    </citation>
    <scope>NUCLEOTIDE SEQUENCE [LARGE SCALE GENOMIC DNA]</scope>
    <source>
        <strain evidence="12">bH819</strain>
    </source>
</reference>
<dbReference type="Proteomes" id="UP000195918">
    <property type="component" value="Unassembled WGS sequence"/>
</dbReference>
<dbReference type="PIRSF" id="PIRSF010130">
    <property type="entry name" value="PduL"/>
    <property type="match status" value="1"/>
</dbReference>
<dbReference type="GO" id="GO:0016747">
    <property type="term" value="F:acyltransferase activity, transferring groups other than amino-acyl groups"/>
    <property type="evidence" value="ECO:0007669"/>
    <property type="project" value="InterPro"/>
</dbReference>
<comment type="function">
    <text evidence="10">Involved in 1,2-propanediol (1,2-PD) degradation by catalyzing the conversion of propanoyl-CoA to propanoyl-phosphate.</text>
</comment>
<dbReference type="AlphaFoldDB" id="A0A1X6WPF0"/>